<dbReference type="Proteomes" id="UP001055804">
    <property type="component" value="Unassembled WGS sequence"/>
</dbReference>
<comment type="catalytic activity">
    <reaction evidence="9">
        <text>L-ectoine + 2-oxoglutarate + O2 = 5-hydroxyectoine + succinate + CO2</text>
        <dbReference type="Rhea" id="RHEA:45740"/>
        <dbReference type="ChEBI" id="CHEBI:15379"/>
        <dbReference type="ChEBI" id="CHEBI:16526"/>
        <dbReference type="ChEBI" id="CHEBI:16810"/>
        <dbReference type="ChEBI" id="CHEBI:30031"/>
        <dbReference type="ChEBI" id="CHEBI:58515"/>
        <dbReference type="ChEBI" id="CHEBI:85413"/>
        <dbReference type="EC" id="1.14.11.55"/>
    </reaction>
</comment>
<evidence type="ECO:0000313" key="13">
    <source>
        <dbReference type="Proteomes" id="UP001055804"/>
    </source>
</evidence>
<accession>A0A9J6PGB9</accession>
<dbReference type="SUPFAM" id="SSF51197">
    <property type="entry name" value="Clavaminate synthase-like"/>
    <property type="match status" value="1"/>
</dbReference>
<evidence type="ECO:0000256" key="5">
    <source>
        <dbReference type="ARBA" id="ARBA00022723"/>
    </source>
</evidence>
<dbReference type="PANTHER" id="PTHR20883:SF48">
    <property type="entry name" value="ECTOINE DIOXYGENASE"/>
    <property type="match status" value="1"/>
</dbReference>
<dbReference type="GO" id="GO:0016706">
    <property type="term" value="F:2-oxoglutarate-dependent dioxygenase activity"/>
    <property type="evidence" value="ECO:0007669"/>
    <property type="project" value="InterPro"/>
</dbReference>
<dbReference type="InterPro" id="IPR012774">
    <property type="entry name" value="EctD"/>
</dbReference>
<keyword evidence="8" id="KW-0408">Iron</keyword>
<evidence type="ECO:0000256" key="6">
    <source>
        <dbReference type="ARBA" id="ARBA00022964"/>
    </source>
</evidence>
<evidence type="ECO:0000256" key="2">
    <source>
        <dbReference type="ARBA" id="ARBA00004063"/>
    </source>
</evidence>
<dbReference type="Pfam" id="PF05721">
    <property type="entry name" value="PhyH"/>
    <property type="match status" value="1"/>
</dbReference>
<dbReference type="AlphaFoldDB" id="A0A9J6PGB9"/>
<comment type="cofactor">
    <cofactor evidence="1">
        <name>Fe(2+)</name>
        <dbReference type="ChEBI" id="CHEBI:29033"/>
    </cofactor>
</comment>
<feature type="region of interest" description="Disordered" evidence="11">
    <location>
        <begin position="281"/>
        <end position="308"/>
    </location>
</feature>
<keyword evidence="13" id="KW-1185">Reference proteome</keyword>
<comment type="similarity">
    <text evidence="3">Belongs to the PhyH family. EctD subfamily.</text>
</comment>
<keyword evidence="5" id="KW-0479">Metal-binding</keyword>
<dbReference type="RefSeq" id="WP_269333491.1">
    <property type="nucleotide sequence ID" value="NZ_JAMZFT010000003.1"/>
</dbReference>
<dbReference type="NCBIfam" id="TIGR02408">
    <property type="entry name" value="ectoine_ThpD"/>
    <property type="match status" value="1"/>
</dbReference>
<evidence type="ECO:0000256" key="11">
    <source>
        <dbReference type="SAM" id="MobiDB-lite"/>
    </source>
</evidence>
<comment type="subunit">
    <text evidence="4">Homodimer.</text>
</comment>
<evidence type="ECO:0000256" key="4">
    <source>
        <dbReference type="ARBA" id="ARBA00011738"/>
    </source>
</evidence>
<evidence type="ECO:0000256" key="3">
    <source>
        <dbReference type="ARBA" id="ARBA00007851"/>
    </source>
</evidence>
<evidence type="ECO:0000256" key="9">
    <source>
        <dbReference type="ARBA" id="ARBA00049228"/>
    </source>
</evidence>
<organism evidence="12 13">
    <name type="scientific">Futiania mangrovi</name>
    <dbReference type="NCBI Taxonomy" id="2959716"/>
    <lineage>
        <taxon>Bacteria</taxon>
        <taxon>Pseudomonadati</taxon>
        <taxon>Pseudomonadota</taxon>
        <taxon>Alphaproteobacteria</taxon>
        <taxon>Futianiales</taxon>
        <taxon>Futianiaceae</taxon>
        <taxon>Futiania</taxon>
    </lineage>
</organism>
<evidence type="ECO:0000256" key="10">
    <source>
        <dbReference type="NCBIfam" id="TIGR02408"/>
    </source>
</evidence>
<proteinExistence type="inferred from homology"/>
<evidence type="ECO:0000313" key="12">
    <source>
        <dbReference type="EMBL" id="MCP1337526.1"/>
    </source>
</evidence>
<name>A0A9J6PGB9_9PROT</name>
<comment type="caution">
    <text evidence="12">The sequence shown here is derived from an EMBL/GenBank/DDBJ whole genome shotgun (WGS) entry which is preliminary data.</text>
</comment>
<dbReference type="EC" id="1.14.11.55" evidence="10"/>
<dbReference type="GO" id="GO:0005506">
    <property type="term" value="F:iron ion binding"/>
    <property type="evidence" value="ECO:0007669"/>
    <property type="project" value="UniProtKB-ARBA"/>
</dbReference>
<comment type="function">
    <text evidence="2">Involved in the biosynthesis of 5-hydroxyectoine, called compatible solute, which helps organisms to survive extreme osmotic stress by acting as a highly soluble organic osmolyte. Catalyzes the 2-oxoglutarate-dependent selective hydroxylation of L-ectoine to yield (4S,5S)-5-hydroxyectoine.</text>
</comment>
<dbReference type="PANTHER" id="PTHR20883">
    <property type="entry name" value="PHYTANOYL-COA DIOXYGENASE DOMAIN CONTAINING 1"/>
    <property type="match status" value="1"/>
</dbReference>
<evidence type="ECO:0000256" key="7">
    <source>
        <dbReference type="ARBA" id="ARBA00023002"/>
    </source>
</evidence>
<dbReference type="InterPro" id="IPR008775">
    <property type="entry name" value="Phytyl_CoA_dOase-like"/>
</dbReference>
<sequence length="308" mass="34906">MQHVEDLYPTRKDGREHIIDRRDPVIWGEPEADLPSGLPEDRLKQFARDGYLVVPDVFSQDEVALMQAELDRLAADRDVRAREEAVLEPDSEIVRSLFAPHRFSPLFDRVARDRRLTDPIRQMLADDLYLHHARVNVKPAFDGRSFAWHSDFETWHAEDGLPRMRAVTGWIMLTENTPSNGPLMLIPGSHKIFVGCPGETPDDHYKTSLRRQKLGVPHADTLREMARKGGIAGAYGKPGTVVFHECNTLHGSPDNMSPWDRRNLMFVYNAWSNRPVGKPFSARKPRPAFLSERPDAPLVPAEGPLAQA</sequence>
<protein>
    <recommendedName>
        <fullName evidence="10">Ectoine hydroxylase</fullName>
        <ecNumber evidence="10">1.14.11.55</ecNumber>
    </recommendedName>
</protein>
<dbReference type="Gene3D" id="2.60.120.620">
    <property type="entry name" value="q2cbj1_9rhob like domain"/>
    <property type="match status" value="1"/>
</dbReference>
<evidence type="ECO:0000256" key="8">
    <source>
        <dbReference type="ARBA" id="ARBA00023004"/>
    </source>
</evidence>
<dbReference type="EMBL" id="JAMZFT010000003">
    <property type="protein sequence ID" value="MCP1337526.1"/>
    <property type="molecule type" value="Genomic_DNA"/>
</dbReference>
<keyword evidence="6" id="KW-0223">Dioxygenase</keyword>
<reference evidence="12" key="1">
    <citation type="submission" date="2022-06" db="EMBL/GenBank/DDBJ databases">
        <title>Isolation and Genomics of Futiania mangrovii gen. nov., sp. nov., a Rare and Metabolically-versatile member in the Class Alphaproteobacteria.</title>
        <authorList>
            <person name="Liu L."/>
            <person name="Huang W.-C."/>
            <person name="Pan J."/>
            <person name="Li J."/>
            <person name="Huang Y."/>
            <person name="Du H."/>
            <person name="Liu Y."/>
            <person name="Li M."/>
        </authorList>
    </citation>
    <scope>NUCLEOTIDE SEQUENCE</scope>
    <source>
        <strain evidence="12">FT118</strain>
    </source>
</reference>
<keyword evidence="7 12" id="KW-0560">Oxidoreductase</keyword>
<evidence type="ECO:0000256" key="1">
    <source>
        <dbReference type="ARBA" id="ARBA00001954"/>
    </source>
</evidence>
<gene>
    <name evidence="12" type="primary">thpD</name>
    <name evidence="12" type="ORF">NJQ99_13970</name>
</gene>